<protein>
    <submittedName>
        <fullName evidence="1">Uncharacterized protein</fullName>
    </submittedName>
</protein>
<organism evidence="1 2">
    <name type="scientific">Candidatus Onthousia excrementipullorum</name>
    <dbReference type="NCBI Taxonomy" id="2840884"/>
    <lineage>
        <taxon>Bacteria</taxon>
        <taxon>Bacillati</taxon>
        <taxon>Bacillota</taxon>
        <taxon>Bacilli</taxon>
        <taxon>Candidatus Onthousia</taxon>
    </lineage>
</organism>
<sequence>MKNSINSAKIGNRELINLLIGVANENSVDVQEDSLSIIHDIILEYKVLCEYLRKNYVVGDLDTFKMASCMMVAVNKHGFTEEKLVNASIAVDAAYKMCEKPYTNIRKDITIKLEEVDFKEVFKDDMEFYQNSKNMLINSLINETGASLTYFLNLEQLYNLALEKKYQYIKMAVCKKIRKRKM</sequence>
<dbReference type="EMBL" id="DVHC01000023">
    <property type="protein sequence ID" value="HIR58796.1"/>
    <property type="molecule type" value="Genomic_DNA"/>
</dbReference>
<reference evidence="1" key="1">
    <citation type="submission" date="2020-10" db="EMBL/GenBank/DDBJ databases">
        <authorList>
            <person name="Gilroy R."/>
        </authorList>
    </citation>
    <scope>NUCLEOTIDE SEQUENCE</scope>
    <source>
        <strain evidence="1">CHK184-20233</strain>
    </source>
</reference>
<accession>A0A9D1DTN6</accession>
<proteinExistence type="predicted"/>
<name>A0A9D1DTN6_9FIRM</name>
<dbReference type="AlphaFoldDB" id="A0A9D1DTN6"/>
<gene>
    <name evidence="1" type="ORF">IAB38_01980</name>
</gene>
<comment type="caution">
    <text evidence="1">The sequence shown here is derived from an EMBL/GenBank/DDBJ whole genome shotgun (WGS) entry which is preliminary data.</text>
</comment>
<evidence type="ECO:0000313" key="1">
    <source>
        <dbReference type="EMBL" id="HIR58796.1"/>
    </source>
</evidence>
<evidence type="ECO:0000313" key="2">
    <source>
        <dbReference type="Proteomes" id="UP000824232"/>
    </source>
</evidence>
<reference evidence="1" key="2">
    <citation type="journal article" date="2021" name="PeerJ">
        <title>Extensive microbial diversity within the chicken gut microbiome revealed by metagenomics and culture.</title>
        <authorList>
            <person name="Gilroy R."/>
            <person name="Ravi A."/>
            <person name="Getino M."/>
            <person name="Pursley I."/>
            <person name="Horton D.L."/>
            <person name="Alikhan N.F."/>
            <person name="Baker D."/>
            <person name="Gharbi K."/>
            <person name="Hall N."/>
            <person name="Watson M."/>
            <person name="Adriaenssens E.M."/>
            <person name="Foster-Nyarko E."/>
            <person name="Jarju S."/>
            <person name="Secka A."/>
            <person name="Antonio M."/>
            <person name="Oren A."/>
            <person name="Chaudhuri R.R."/>
            <person name="La Ragione R."/>
            <person name="Hildebrand F."/>
            <person name="Pallen M.J."/>
        </authorList>
    </citation>
    <scope>NUCLEOTIDE SEQUENCE</scope>
    <source>
        <strain evidence="1">CHK184-20233</strain>
    </source>
</reference>
<dbReference type="Proteomes" id="UP000824232">
    <property type="component" value="Unassembled WGS sequence"/>
</dbReference>